<evidence type="ECO:0000256" key="2">
    <source>
        <dbReference type="ARBA" id="ARBA00005582"/>
    </source>
</evidence>
<evidence type="ECO:0000256" key="3">
    <source>
        <dbReference type="ARBA" id="ARBA00022457"/>
    </source>
</evidence>
<dbReference type="InterPro" id="IPR000086">
    <property type="entry name" value="NUDIX_hydrolase_dom"/>
</dbReference>
<gene>
    <name evidence="14" type="ORF">F7O44_12980</name>
</gene>
<dbReference type="AlphaFoldDB" id="A0A7K3M413"/>
<evidence type="ECO:0000313" key="14">
    <source>
        <dbReference type="EMBL" id="NDL57986.1"/>
    </source>
</evidence>
<proteinExistence type="inferred from homology"/>
<dbReference type="GO" id="GO:0046872">
    <property type="term" value="F:metal ion binding"/>
    <property type="evidence" value="ECO:0007669"/>
    <property type="project" value="UniProtKB-KW"/>
</dbReference>
<keyword evidence="7 12" id="KW-0378">Hydrolase</keyword>
<dbReference type="InterPro" id="IPR015797">
    <property type="entry name" value="NUDIX_hydrolase-like_dom_sf"/>
</dbReference>
<keyword evidence="6" id="KW-0227">DNA damage</keyword>
<reference evidence="14 15" key="1">
    <citation type="submission" date="2019-11" db="EMBL/GenBank/DDBJ databases">
        <authorList>
            <person name="Li X.-J."/>
            <person name="Feng X.-M."/>
        </authorList>
    </citation>
    <scope>NUCLEOTIDE SEQUENCE [LARGE SCALE GENOMIC DNA]</scope>
    <source>
        <strain evidence="14 15">XMNu-373</strain>
    </source>
</reference>
<dbReference type="GO" id="GO:0006281">
    <property type="term" value="P:DNA repair"/>
    <property type="evidence" value="ECO:0007669"/>
    <property type="project" value="UniProtKB-KW"/>
</dbReference>
<dbReference type="InterPro" id="IPR020084">
    <property type="entry name" value="NUDIX_hydrolase_CS"/>
</dbReference>
<dbReference type="PROSITE" id="PS51462">
    <property type="entry name" value="NUDIX"/>
    <property type="match status" value="1"/>
</dbReference>
<accession>A0A7K3M413</accession>
<evidence type="ECO:0000256" key="11">
    <source>
        <dbReference type="ARBA" id="ARBA00038905"/>
    </source>
</evidence>
<comment type="catalytic activity">
    <reaction evidence="10">
        <text>8-oxo-dGTP + H2O = 8-oxo-dGMP + diphosphate + H(+)</text>
        <dbReference type="Rhea" id="RHEA:31575"/>
        <dbReference type="ChEBI" id="CHEBI:15377"/>
        <dbReference type="ChEBI" id="CHEBI:15378"/>
        <dbReference type="ChEBI" id="CHEBI:33019"/>
        <dbReference type="ChEBI" id="CHEBI:63224"/>
        <dbReference type="ChEBI" id="CHEBI:77896"/>
        <dbReference type="EC" id="3.6.1.55"/>
    </reaction>
</comment>
<dbReference type="EMBL" id="WLZY01000004">
    <property type="protein sequence ID" value="NDL57986.1"/>
    <property type="molecule type" value="Genomic_DNA"/>
</dbReference>
<dbReference type="CDD" id="cd03425">
    <property type="entry name" value="NUDIX_MutT_NudA_like"/>
    <property type="match status" value="1"/>
</dbReference>
<evidence type="ECO:0000256" key="4">
    <source>
        <dbReference type="ARBA" id="ARBA00022705"/>
    </source>
</evidence>
<dbReference type="PROSITE" id="PS00893">
    <property type="entry name" value="NUDIX_BOX"/>
    <property type="match status" value="1"/>
</dbReference>
<sequence length="150" mass="16292">MSSKHATYVVAAAIVDDLAHPGRLLAARRTSPPALAGQWEFPGGKVEPGESAVQALHRELKEELGVRVRLGGEVRGPSGDSWPLTGSLRMRLWWAVVVGGTPRALQDHDEVRWLEPGRWEDLPWVPADIPIVRSLNRSATSARPSPPMGG</sequence>
<evidence type="ECO:0000256" key="1">
    <source>
        <dbReference type="ARBA" id="ARBA00001946"/>
    </source>
</evidence>
<dbReference type="InterPro" id="IPR047127">
    <property type="entry name" value="MutT-like"/>
</dbReference>
<comment type="cofactor">
    <cofactor evidence="1">
        <name>Mg(2+)</name>
        <dbReference type="ChEBI" id="CHEBI:18420"/>
    </cofactor>
</comment>
<keyword evidence="8" id="KW-0460">Magnesium</keyword>
<dbReference type="PRINTS" id="PR00502">
    <property type="entry name" value="NUDIXFAMILY"/>
</dbReference>
<keyword evidence="15" id="KW-1185">Reference proteome</keyword>
<comment type="caution">
    <text evidence="14">The sequence shown here is derived from an EMBL/GenBank/DDBJ whole genome shotgun (WGS) entry which is preliminary data.</text>
</comment>
<evidence type="ECO:0000256" key="8">
    <source>
        <dbReference type="ARBA" id="ARBA00022842"/>
    </source>
</evidence>
<dbReference type="PANTHER" id="PTHR47707">
    <property type="entry name" value="8-OXO-DGTP DIPHOSPHATASE"/>
    <property type="match status" value="1"/>
</dbReference>
<dbReference type="SUPFAM" id="SSF55811">
    <property type="entry name" value="Nudix"/>
    <property type="match status" value="1"/>
</dbReference>
<dbReference type="GO" id="GO:0044715">
    <property type="term" value="F:8-oxo-dGDP phosphatase activity"/>
    <property type="evidence" value="ECO:0007669"/>
    <property type="project" value="TreeGrafter"/>
</dbReference>
<dbReference type="Pfam" id="PF00293">
    <property type="entry name" value="NUDIX"/>
    <property type="match status" value="1"/>
</dbReference>
<evidence type="ECO:0000256" key="10">
    <source>
        <dbReference type="ARBA" id="ARBA00035861"/>
    </source>
</evidence>
<name>A0A7K3M413_9ACTN</name>
<dbReference type="PANTHER" id="PTHR47707:SF1">
    <property type="entry name" value="NUDIX HYDROLASE FAMILY PROTEIN"/>
    <property type="match status" value="1"/>
</dbReference>
<evidence type="ECO:0000256" key="12">
    <source>
        <dbReference type="RuleBase" id="RU003476"/>
    </source>
</evidence>
<dbReference type="GO" id="GO:0006260">
    <property type="term" value="P:DNA replication"/>
    <property type="evidence" value="ECO:0007669"/>
    <property type="project" value="UniProtKB-KW"/>
</dbReference>
<feature type="domain" description="Nudix hydrolase" evidence="13">
    <location>
        <begin position="5"/>
        <end position="144"/>
    </location>
</feature>
<dbReference type="GO" id="GO:0035539">
    <property type="term" value="F:8-oxo-7,8-dihydrodeoxyguanosine triphosphate pyrophosphatase activity"/>
    <property type="evidence" value="ECO:0007669"/>
    <property type="project" value="UniProtKB-EC"/>
</dbReference>
<evidence type="ECO:0000259" key="13">
    <source>
        <dbReference type="PROSITE" id="PS51462"/>
    </source>
</evidence>
<evidence type="ECO:0000256" key="9">
    <source>
        <dbReference type="ARBA" id="ARBA00023204"/>
    </source>
</evidence>
<evidence type="ECO:0000256" key="6">
    <source>
        <dbReference type="ARBA" id="ARBA00022763"/>
    </source>
</evidence>
<evidence type="ECO:0000256" key="5">
    <source>
        <dbReference type="ARBA" id="ARBA00022723"/>
    </source>
</evidence>
<protein>
    <recommendedName>
        <fullName evidence="11">8-oxo-dGTP diphosphatase</fullName>
        <ecNumber evidence="11">3.6.1.55</ecNumber>
    </recommendedName>
</protein>
<dbReference type="GO" id="GO:0008413">
    <property type="term" value="F:8-oxo-7,8-dihydroguanosine triphosphate pyrophosphatase activity"/>
    <property type="evidence" value="ECO:0007669"/>
    <property type="project" value="TreeGrafter"/>
</dbReference>
<evidence type="ECO:0000256" key="7">
    <source>
        <dbReference type="ARBA" id="ARBA00022801"/>
    </source>
</evidence>
<dbReference type="InterPro" id="IPR020476">
    <property type="entry name" value="Nudix_hydrolase"/>
</dbReference>
<organism evidence="14 15">
    <name type="scientific">Phytoactinopolyspora mesophila</name>
    <dbReference type="NCBI Taxonomy" id="2650750"/>
    <lineage>
        <taxon>Bacteria</taxon>
        <taxon>Bacillati</taxon>
        <taxon>Actinomycetota</taxon>
        <taxon>Actinomycetes</taxon>
        <taxon>Jiangellales</taxon>
        <taxon>Jiangellaceae</taxon>
        <taxon>Phytoactinopolyspora</taxon>
    </lineage>
</organism>
<dbReference type="Gene3D" id="3.90.79.10">
    <property type="entry name" value="Nucleoside Triphosphate Pyrophosphohydrolase"/>
    <property type="match status" value="1"/>
</dbReference>
<keyword evidence="3" id="KW-0515">Mutator protein</keyword>
<dbReference type="RefSeq" id="WP_162450686.1">
    <property type="nucleotide sequence ID" value="NZ_WLZY01000004.1"/>
</dbReference>
<keyword evidence="5" id="KW-0479">Metal-binding</keyword>
<keyword evidence="9" id="KW-0234">DNA repair</keyword>
<dbReference type="Proteomes" id="UP000460435">
    <property type="component" value="Unassembled WGS sequence"/>
</dbReference>
<evidence type="ECO:0000313" key="15">
    <source>
        <dbReference type="Proteomes" id="UP000460435"/>
    </source>
</evidence>
<dbReference type="EC" id="3.6.1.55" evidence="11"/>
<dbReference type="GO" id="GO:0044716">
    <property type="term" value="F:8-oxo-GDP phosphatase activity"/>
    <property type="evidence" value="ECO:0007669"/>
    <property type="project" value="TreeGrafter"/>
</dbReference>
<keyword evidence="4" id="KW-0235">DNA replication</keyword>
<comment type="similarity">
    <text evidence="2 12">Belongs to the Nudix hydrolase family.</text>
</comment>